<dbReference type="Pfam" id="PF03936">
    <property type="entry name" value="Terpene_synth_C"/>
    <property type="match status" value="1"/>
</dbReference>
<comment type="caution">
    <text evidence="3">The sequence shown here is derived from an EMBL/GenBank/DDBJ whole genome shotgun (WGS) entry which is preliminary data.</text>
</comment>
<sequence>MKFIFKALLDIYRKAEEELAKEGRSHDIPYAKQMMQELIILYFTQAKWLYKGFSFIRFCFVSMLAMKTLPVDILNFLAMETLDAIFIEVAESEGKCPNTRVRVWLRKVEETAREVQPMVEEGDRLAMQGCSLACNLYSHYQLSRIVGKKRKRVWLRKVEETAREVQPMVEEGDRLAMQGCSLACNLYSHYQLSRIVGKKRKRVSRDLDLTDIQSQIAKRLRLEFDAEETIDRRARRLHERLMSKKRFLFILDNVWEKLKLIWTLWAFHKMKTKLTVRSFGQLDLLMWVET</sequence>
<dbReference type="InterPro" id="IPR002182">
    <property type="entry name" value="NB-ARC"/>
</dbReference>
<dbReference type="InterPro" id="IPR027417">
    <property type="entry name" value="P-loop_NTPase"/>
</dbReference>
<organism evidence="3 4">
    <name type="scientific">Citrus x changshan-huyou</name>
    <dbReference type="NCBI Taxonomy" id="2935761"/>
    <lineage>
        <taxon>Eukaryota</taxon>
        <taxon>Viridiplantae</taxon>
        <taxon>Streptophyta</taxon>
        <taxon>Embryophyta</taxon>
        <taxon>Tracheophyta</taxon>
        <taxon>Spermatophyta</taxon>
        <taxon>Magnoliopsida</taxon>
        <taxon>eudicotyledons</taxon>
        <taxon>Gunneridae</taxon>
        <taxon>Pentapetalae</taxon>
        <taxon>rosids</taxon>
        <taxon>malvids</taxon>
        <taxon>Sapindales</taxon>
        <taxon>Rutaceae</taxon>
        <taxon>Aurantioideae</taxon>
        <taxon>Citrus</taxon>
    </lineage>
</organism>
<dbReference type="AlphaFoldDB" id="A0AAP0MFM9"/>
<dbReference type="GO" id="GO:0010333">
    <property type="term" value="F:terpene synthase activity"/>
    <property type="evidence" value="ECO:0007669"/>
    <property type="project" value="InterPro"/>
</dbReference>
<dbReference type="SUPFAM" id="SSF48576">
    <property type="entry name" value="Terpenoid synthases"/>
    <property type="match status" value="1"/>
</dbReference>
<evidence type="ECO:0000259" key="2">
    <source>
        <dbReference type="Pfam" id="PF03936"/>
    </source>
</evidence>
<accession>A0AAP0MFM9</accession>
<dbReference type="InterPro" id="IPR008949">
    <property type="entry name" value="Isoprenoid_synthase_dom_sf"/>
</dbReference>
<dbReference type="GO" id="GO:0000287">
    <property type="term" value="F:magnesium ion binding"/>
    <property type="evidence" value="ECO:0007669"/>
    <property type="project" value="InterPro"/>
</dbReference>
<evidence type="ECO:0000313" key="4">
    <source>
        <dbReference type="Proteomes" id="UP001428341"/>
    </source>
</evidence>
<evidence type="ECO:0000313" key="3">
    <source>
        <dbReference type="EMBL" id="KAK9209550.1"/>
    </source>
</evidence>
<protein>
    <submittedName>
        <fullName evidence="3">Uncharacterized protein</fullName>
    </submittedName>
</protein>
<dbReference type="EMBL" id="JBCGBO010000004">
    <property type="protein sequence ID" value="KAK9209550.1"/>
    <property type="molecule type" value="Genomic_DNA"/>
</dbReference>
<evidence type="ECO:0000259" key="1">
    <source>
        <dbReference type="Pfam" id="PF00931"/>
    </source>
</evidence>
<dbReference type="GO" id="GO:0043531">
    <property type="term" value="F:ADP binding"/>
    <property type="evidence" value="ECO:0007669"/>
    <property type="project" value="InterPro"/>
</dbReference>
<reference evidence="3 4" key="1">
    <citation type="submission" date="2024-05" db="EMBL/GenBank/DDBJ databases">
        <title>Haplotype-resolved chromosome-level genome assembly of Huyou (Citrus changshanensis).</title>
        <authorList>
            <person name="Miao C."/>
            <person name="Chen W."/>
            <person name="Wu Y."/>
            <person name="Wang L."/>
            <person name="Zhao S."/>
            <person name="Grierson D."/>
            <person name="Xu C."/>
            <person name="Chen K."/>
        </authorList>
    </citation>
    <scope>NUCLEOTIDE SEQUENCE [LARGE SCALE GENOMIC DNA]</scope>
    <source>
        <strain evidence="3">01-14</strain>
        <tissue evidence="3">Leaf</tissue>
    </source>
</reference>
<dbReference type="Pfam" id="PF00931">
    <property type="entry name" value="NB-ARC"/>
    <property type="match status" value="1"/>
</dbReference>
<feature type="domain" description="NB-ARC" evidence="1">
    <location>
        <begin position="203"/>
        <end position="270"/>
    </location>
</feature>
<gene>
    <name evidence="3" type="ORF">WN944_001917</name>
</gene>
<dbReference type="Gene3D" id="1.10.600.10">
    <property type="entry name" value="Farnesyl Diphosphate Synthase"/>
    <property type="match status" value="1"/>
</dbReference>
<name>A0AAP0MFM9_9ROSI</name>
<feature type="domain" description="Terpene synthase metal-binding" evidence="2">
    <location>
        <begin position="1"/>
        <end position="52"/>
    </location>
</feature>
<proteinExistence type="predicted"/>
<dbReference type="Gene3D" id="3.40.50.300">
    <property type="entry name" value="P-loop containing nucleotide triphosphate hydrolases"/>
    <property type="match status" value="1"/>
</dbReference>
<dbReference type="Proteomes" id="UP001428341">
    <property type="component" value="Unassembled WGS sequence"/>
</dbReference>
<keyword evidence="4" id="KW-1185">Reference proteome</keyword>
<dbReference type="InterPro" id="IPR005630">
    <property type="entry name" value="Terpene_synthase_metal-bd"/>
</dbReference>